<gene>
    <name evidence="2" type="ORF">PAHAL_8G257400</name>
</gene>
<accession>A0A2T8IAA3</accession>
<dbReference type="Gramene" id="PVH34607">
    <property type="protein sequence ID" value="PVH34607"/>
    <property type="gene ID" value="PAHAL_8G257400"/>
</dbReference>
<feature type="compositionally biased region" description="Polar residues" evidence="1">
    <location>
        <begin position="56"/>
        <end position="76"/>
    </location>
</feature>
<dbReference type="Proteomes" id="UP000243499">
    <property type="component" value="Chromosome 8"/>
</dbReference>
<feature type="region of interest" description="Disordered" evidence="1">
    <location>
        <begin position="40"/>
        <end position="76"/>
    </location>
</feature>
<reference evidence="2" key="1">
    <citation type="submission" date="2018-04" db="EMBL/GenBank/DDBJ databases">
        <title>WGS assembly of Panicum hallii.</title>
        <authorList>
            <person name="Lovell J."/>
            <person name="Jenkins J."/>
            <person name="Lowry D."/>
            <person name="Mamidi S."/>
            <person name="Sreedasyam A."/>
            <person name="Weng X."/>
            <person name="Barry K."/>
            <person name="Bonette J."/>
            <person name="Campitelli B."/>
            <person name="Daum C."/>
            <person name="Gordon S."/>
            <person name="Gould B."/>
            <person name="Lipzen A."/>
            <person name="Macqueen A."/>
            <person name="Palacio-Mejia J."/>
            <person name="Plott C."/>
            <person name="Shakirov E."/>
            <person name="Shu S."/>
            <person name="Yoshinaga Y."/>
            <person name="Zane M."/>
            <person name="Rokhsar D."/>
            <person name="Grimwood J."/>
            <person name="Schmutz J."/>
            <person name="Juenger T."/>
        </authorList>
    </citation>
    <scope>NUCLEOTIDE SEQUENCE [LARGE SCALE GENOMIC DNA]</scope>
    <source>
        <strain evidence="2">FIL2</strain>
    </source>
</reference>
<evidence type="ECO:0000256" key="1">
    <source>
        <dbReference type="SAM" id="MobiDB-lite"/>
    </source>
</evidence>
<evidence type="ECO:0000313" key="2">
    <source>
        <dbReference type="EMBL" id="PVH34607.1"/>
    </source>
</evidence>
<name>A0A2T8IAA3_9POAL</name>
<organism evidence="2">
    <name type="scientific">Panicum hallii</name>
    <dbReference type="NCBI Taxonomy" id="206008"/>
    <lineage>
        <taxon>Eukaryota</taxon>
        <taxon>Viridiplantae</taxon>
        <taxon>Streptophyta</taxon>
        <taxon>Embryophyta</taxon>
        <taxon>Tracheophyta</taxon>
        <taxon>Spermatophyta</taxon>
        <taxon>Magnoliopsida</taxon>
        <taxon>Liliopsida</taxon>
        <taxon>Poales</taxon>
        <taxon>Poaceae</taxon>
        <taxon>PACMAD clade</taxon>
        <taxon>Panicoideae</taxon>
        <taxon>Panicodae</taxon>
        <taxon>Paniceae</taxon>
        <taxon>Panicinae</taxon>
        <taxon>Panicum</taxon>
        <taxon>Panicum sect. Panicum</taxon>
    </lineage>
</organism>
<protein>
    <submittedName>
        <fullName evidence="2">Uncharacterized protein</fullName>
    </submittedName>
</protein>
<dbReference type="AlphaFoldDB" id="A0A2T8IAA3"/>
<sequence>MANGKISATTEKGSSAKVVIGTSAIPLDNYLVVEPVHGRESEAVDESKGTAPFLKSSVQGNFKGSPRTPLQNQWNG</sequence>
<proteinExistence type="predicted"/>
<dbReference type="EMBL" id="CM008053">
    <property type="protein sequence ID" value="PVH34607.1"/>
    <property type="molecule type" value="Genomic_DNA"/>
</dbReference>